<evidence type="ECO:0000313" key="7">
    <source>
        <dbReference type="Proteomes" id="UP000672602"/>
    </source>
</evidence>
<feature type="transmembrane region" description="Helical" evidence="5">
    <location>
        <begin position="132"/>
        <end position="152"/>
    </location>
</feature>
<dbReference type="Proteomes" id="UP000672602">
    <property type="component" value="Unassembled WGS sequence"/>
</dbReference>
<evidence type="ECO:0000313" key="6">
    <source>
        <dbReference type="EMBL" id="MBP5858962.1"/>
    </source>
</evidence>
<comment type="subcellular location">
    <subcellularLocation>
        <location evidence="5">Cell inner membrane</location>
        <topology evidence="5">Multi-pass membrane protein</topology>
    </subcellularLocation>
</comment>
<keyword evidence="2 5" id="KW-0812">Transmembrane</keyword>
<dbReference type="PANTHER" id="PTHR36917">
    <property type="entry name" value="INTRACELLULAR SEPTATION PROTEIN A-RELATED"/>
    <property type="match status" value="1"/>
</dbReference>
<keyword evidence="7" id="KW-1185">Reference proteome</keyword>
<comment type="function">
    <text evidence="5">Plays a role in cell envelope biogenesis, maintenance of cell envelope integrity and membrane homeostasis.</text>
</comment>
<feature type="transmembrane region" description="Helical" evidence="5">
    <location>
        <begin position="94"/>
        <end position="112"/>
    </location>
</feature>
<dbReference type="NCBIfam" id="NF001323">
    <property type="entry name" value="PRK00259.1-1"/>
    <property type="match status" value="1"/>
</dbReference>
<keyword evidence="3 5" id="KW-1133">Transmembrane helix</keyword>
<reference evidence="6" key="1">
    <citation type="submission" date="2021-04" db="EMBL/GenBank/DDBJ databases">
        <authorList>
            <person name="Zhang D.-C."/>
        </authorList>
    </citation>
    <scope>NUCLEOTIDE SEQUENCE</scope>
    <source>
        <strain evidence="6">CGMCC 1.15697</strain>
    </source>
</reference>
<dbReference type="PANTHER" id="PTHR36917:SF1">
    <property type="entry name" value="INNER MEMBRANE-SPANNING PROTEIN YCIB"/>
    <property type="match status" value="1"/>
</dbReference>
<sequence>MTESRDGERAAPKWVGPASEYGPLILFVIAYWLDGLMMATKVVIGATLVAVALSVWLTRKLPWMPVVTAVIVTVFGGLTILLDDEIFIKMKPTIVQLLFAAVLLGALAVNRLPLKKVMGGGIAMPDHAWRQLSLRFGLFFIVMAGVNEAVWRTQSTDFWVTFKVAGILGLTFLFVMSQVPFISRHGTHRTGEDDGQGGRDAQ</sequence>
<feature type="transmembrane region" description="Helical" evidence="5">
    <location>
        <begin position="158"/>
        <end position="176"/>
    </location>
</feature>
<dbReference type="InterPro" id="IPR006008">
    <property type="entry name" value="YciB"/>
</dbReference>
<evidence type="ECO:0000256" key="3">
    <source>
        <dbReference type="ARBA" id="ARBA00022989"/>
    </source>
</evidence>
<comment type="similarity">
    <text evidence="5">Belongs to the YciB family.</text>
</comment>
<protein>
    <recommendedName>
        <fullName evidence="5">Inner membrane-spanning protein YciB</fullName>
    </recommendedName>
</protein>
<evidence type="ECO:0000256" key="1">
    <source>
        <dbReference type="ARBA" id="ARBA00022475"/>
    </source>
</evidence>
<dbReference type="Pfam" id="PF04279">
    <property type="entry name" value="IspA"/>
    <property type="match status" value="1"/>
</dbReference>
<proteinExistence type="inferred from homology"/>
<dbReference type="GO" id="GO:0005886">
    <property type="term" value="C:plasma membrane"/>
    <property type="evidence" value="ECO:0007669"/>
    <property type="project" value="UniProtKB-SubCell"/>
</dbReference>
<accession>A0A8J7S258</accession>
<comment type="caution">
    <text evidence="6">The sequence shown here is derived from an EMBL/GenBank/DDBJ whole genome shotgun (WGS) entry which is preliminary data.</text>
</comment>
<dbReference type="EMBL" id="JAGMWN010000013">
    <property type="protein sequence ID" value="MBP5858962.1"/>
    <property type="molecule type" value="Genomic_DNA"/>
</dbReference>
<evidence type="ECO:0000256" key="2">
    <source>
        <dbReference type="ARBA" id="ARBA00022692"/>
    </source>
</evidence>
<dbReference type="RefSeq" id="WP_210683549.1">
    <property type="nucleotide sequence ID" value="NZ_JAGMWN010000013.1"/>
</dbReference>
<name>A0A8J7S258_9PROT</name>
<dbReference type="HAMAP" id="MF_00189">
    <property type="entry name" value="YciB"/>
    <property type="match status" value="1"/>
</dbReference>
<feature type="transmembrane region" description="Helical" evidence="5">
    <location>
        <begin position="24"/>
        <end position="56"/>
    </location>
</feature>
<keyword evidence="1 5" id="KW-1003">Cell membrane</keyword>
<keyword evidence="5" id="KW-0997">Cell inner membrane</keyword>
<evidence type="ECO:0000256" key="5">
    <source>
        <dbReference type="HAMAP-Rule" id="MF_00189"/>
    </source>
</evidence>
<organism evidence="6 7">
    <name type="scientific">Marivibrio halodurans</name>
    <dbReference type="NCBI Taxonomy" id="2039722"/>
    <lineage>
        <taxon>Bacteria</taxon>
        <taxon>Pseudomonadati</taxon>
        <taxon>Pseudomonadota</taxon>
        <taxon>Alphaproteobacteria</taxon>
        <taxon>Rhodospirillales</taxon>
        <taxon>Rhodospirillaceae</taxon>
        <taxon>Marivibrio</taxon>
    </lineage>
</organism>
<feature type="transmembrane region" description="Helical" evidence="5">
    <location>
        <begin position="63"/>
        <end position="82"/>
    </location>
</feature>
<dbReference type="AlphaFoldDB" id="A0A8J7S258"/>
<keyword evidence="4 5" id="KW-0472">Membrane</keyword>
<gene>
    <name evidence="5" type="primary">yciB</name>
    <name evidence="6" type="ORF">KAJ83_18225</name>
</gene>
<evidence type="ECO:0000256" key="4">
    <source>
        <dbReference type="ARBA" id="ARBA00023136"/>
    </source>
</evidence>